<feature type="non-terminal residue" evidence="1">
    <location>
        <position position="270"/>
    </location>
</feature>
<dbReference type="AlphaFoldDB" id="A0A0F8W472"/>
<organism evidence="1">
    <name type="scientific">marine sediment metagenome</name>
    <dbReference type="NCBI Taxonomy" id="412755"/>
    <lineage>
        <taxon>unclassified sequences</taxon>
        <taxon>metagenomes</taxon>
        <taxon>ecological metagenomes</taxon>
    </lineage>
</organism>
<accession>A0A0F8W472</accession>
<comment type="caution">
    <text evidence="1">The sequence shown here is derived from an EMBL/GenBank/DDBJ whole genome shotgun (WGS) entry which is preliminary data.</text>
</comment>
<dbReference type="EMBL" id="LAZR01067470">
    <property type="protein sequence ID" value="KKK51527.1"/>
    <property type="molecule type" value="Genomic_DNA"/>
</dbReference>
<name>A0A0F8W472_9ZZZZ</name>
<protein>
    <recommendedName>
        <fullName evidence="2">Squalene cyclase C-terminal domain-containing protein</fullName>
    </recommendedName>
</protein>
<proteinExistence type="predicted"/>
<evidence type="ECO:0008006" key="2">
    <source>
        <dbReference type="Google" id="ProtNLM"/>
    </source>
</evidence>
<gene>
    <name evidence="1" type="ORF">LCGC14_3114060</name>
</gene>
<sequence length="270" mass="30324">MSRWSILTAVTAAVLAVSPSVGLCQARGEEIPFSDEAVERTITKAKEYLWSLHRSGRGKDPWPDSRMHKDYRGKIVPYVNYGGASALVMYSLLASGDKPTETRMDRAIKWLSRIDSKGTYTLGLRCQVWTFLPRDVHRRLLKKDASRLMKSIARPAGRRGKLSNLHGIYTYQSDGKPATRGDHSNTQFGILGVWAAARMNIEIPTGYWKLIYNHWKVNQNAEGAWRYGIGRGAGRHGHRSQDTMTAVGLASTFVAYDNLYNQKFVRCGAN</sequence>
<reference evidence="1" key="1">
    <citation type="journal article" date="2015" name="Nature">
        <title>Complex archaea that bridge the gap between prokaryotes and eukaryotes.</title>
        <authorList>
            <person name="Spang A."/>
            <person name="Saw J.H."/>
            <person name="Jorgensen S.L."/>
            <person name="Zaremba-Niedzwiedzka K."/>
            <person name="Martijn J."/>
            <person name="Lind A.E."/>
            <person name="van Eijk R."/>
            <person name="Schleper C."/>
            <person name="Guy L."/>
            <person name="Ettema T.J."/>
        </authorList>
    </citation>
    <scope>NUCLEOTIDE SEQUENCE</scope>
</reference>
<evidence type="ECO:0000313" key="1">
    <source>
        <dbReference type="EMBL" id="KKK51527.1"/>
    </source>
</evidence>